<keyword evidence="2" id="KW-0007">Acetylation</keyword>
<accession>A0A699K1C1</accession>
<organism evidence="3">
    <name type="scientific">Tanacetum cinerariifolium</name>
    <name type="common">Dalmatian daisy</name>
    <name type="synonym">Chrysanthemum cinerariifolium</name>
    <dbReference type="NCBI Taxonomy" id="118510"/>
    <lineage>
        <taxon>Eukaryota</taxon>
        <taxon>Viridiplantae</taxon>
        <taxon>Streptophyta</taxon>
        <taxon>Embryophyta</taxon>
        <taxon>Tracheophyta</taxon>
        <taxon>Spermatophyta</taxon>
        <taxon>Magnoliopsida</taxon>
        <taxon>eudicotyledons</taxon>
        <taxon>Gunneridae</taxon>
        <taxon>Pentapetalae</taxon>
        <taxon>asterids</taxon>
        <taxon>campanulids</taxon>
        <taxon>Asterales</taxon>
        <taxon>Asteraceae</taxon>
        <taxon>Asteroideae</taxon>
        <taxon>Anthemideae</taxon>
        <taxon>Anthemidinae</taxon>
        <taxon>Tanacetum</taxon>
    </lineage>
</organism>
<proteinExistence type="inferred from homology"/>
<dbReference type="AlphaFoldDB" id="A0A699K1C1"/>
<reference evidence="3" key="1">
    <citation type="journal article" date="2019" name="Sci. Rep.">
        <title>Draft genome of Tanacetum cinerariifolium, the natural source of mosquito coil.</title>
        <authorList>
            <person name="Yamashiro T."/>
            <person name="Shiraishi A."/>
            <person name="Satake H."/>
            <person name="Nakayama K."/>
        </authorList>
    </citation>
    <scope>NUCLEOTIDE SEQUENCE</scope>
</reference>
<sequence>MAHTKQTACKSTGGKALRKQLATKAARKLAATTGGVKKPRRYRPGTLALREKSIELLIRKLPFQRLVREDDDGFWFMDGISALDGSGSVMVFG</sequence>
<name>A0A699K1C1_TANCI</name>
<dbReference type="Gene3D" id="1.10.20.10">
    <property type="entry name" value="Histone, subunit A"/>
    <property type="match status" value="1"/>
</dbReference>
<dbReference type="InterPro" id="IPR009072">
    <property type="entry name" value="Histone-fold"/>
</dbReference>
<evidence type="ECO:0000256" key="2">
    <source>
        <dbReference type="ARBA" id="ARBA00022990"/>
    </source>
</evidence>
<dbReference type="GO" id="GO:0030527">
    <property type="term" value="F:structural constituent of chromatin"/>
    <property type="evidence" value="ECO:0007669"/>
    <property type="project" value="InterPro"/>
</dbReference>
<dbReference type="EMBL" id="BKCJ010473434">
    <property type="protein sequence ID" value="GFA71141.1"/>
    <property type="molecule type" value="Genomic_DNA"/>
</dbReference>
<protein>
    <submittedName>
        <fullName evidence="3">Histone H3</fullName>
    </submittedName>
</protein>
<comment type="similarity">
    <text evidence="1">Belongs to the histone H3 family.</text>
</comment>
<dbReference type="GO" id="GO:0003677">
    <property type="term" value="F:DNA binding"/>
    <property type="evidence" value="ECO:0007669"/>
    <property type="project" value="InterPro"/>
</dbReference>
<dbReference type="SUPFAM" id="SSF47113">
    <property type="entry name" value="Histone-fold"/>
    <property type="match status" value="1"/>
</dbReference>
<dbReference type="InterPro" id="IPR000164">
    <property type="entry name" value="Histone_H3/CENP-A"/>
</dbReference>
<gene>
    <name evidence="3" type="ORF">Tci_643113</name>
</gene>
<dbReference type="PRINTS" id="PR00622">
    <property type="entry name" value="HISTONEH3"/>
</dbReference>
<comment type="caution">
    <text evidence="3">The sequence shown here is derived from an EMBL/GenBank/DDBJ whole genome shotgun (WGS) entry which is preliminary data.</text>
</comment>
<dbReference type="PANTHER" id="PTHR11426">
    <property type="entry name" value="HISTONE H3"/>
    <property type="match status" value="1"/>
</dbReference>
<dbReference type="GO" id="GO:0000786">
    <property type="term" value="C:nucleosome"/>
    <property type="evidence" value="ECO:0007669"/>
    <property type="project" value="InterPro"/>
</dbReference>
<evidence type="ECO:0000256" key="1">
    <source>
        <dbReference type="ARBA" id="ARBA00010343"/>
    </source>
</evidence>
<evidence type="ECO:0000313" key="3">
    <source>
        <dbReference type="EMBL" id="GFA71141.1"/>
    </source>
</evidence>
<dbReference type="GO" id="GO:0046982">
    <property type="term" value="F:protein heterodimerization activity"/>
    <property type="evidence" value="ECO:0007669"/>
    <property type="project" value="InterPro"/>
</dbReference>